<evidence type="ECO:0000313" key="2">
    <source>
        <dbReference type="EMBL" id="TQM32730.1"/>
    </source>
</evidence>
<feature type="region of interest" description="Disordered" evidence="1">
    <location>
        <begin position="36"/>
        <end position="55"/>
    </location>
</feature>
<dbReference type="RefSeq" id="WP_141810599.1">
    <property type="nucleotide sequence ID" value="NZ_VFPG01000001.1"/>
</dbReference>
<name>A0A543FFT8_9NOCA</name>
<evidence type="ECO:0000313" key="3">
    <source>
        <dbReference type="Proteomes" id="UP000316331"/>
    </source>
</evidence>
<accession>A0A543FFT8</accession>
<dbReference type="EMBL" id="VFPG01000001">
    <property type="protein sequence ID" value="TQM32730.1"/>
    <property type="molecule type" value="Genomic_DNA"/>
</dbReference>
<sequence length="71" mass="8087">MPDTLTLTRAEFECAEHFGTAGTVIALGENTVARRREQHPDWKGKHWSYSDPDQHGARFLRPINVAPRTKN</sequence>
<dbReference type="Proteomes" id="UP000316331">
    <property type="component" value="Unassembled WGS sequence"/>
</dbReference>
<gene>
    <name evidence="2" type="ORF">FB390_4426</name>
</gene>
<comment type="caution">
    <text evidence="2">The sequence shown here is derived from an EMBL/GenBank/DDBJ whole genome shotgun (WGS) entry which is preliminary data.</text>
</comment>
<keyword evidence="3" id="KW-1185">Reference proteome</keyword>
<protein>
    <submittedName>
        <fullName evidence="2">Uncharacterized protein</fullName>
    </submittedName>
</protein>
<dbReference type="OrthoDB" id="4562642at2"/>
<reference evidence="2 3" key="1">
    <citation type="submission" date="2019-06" db="EMBL/GenBank/DDBJ databases">
        <title>Sequencing the genomes of 1000 actinobacteria strains.</title>
        <authorList>
            <person name="Klenk H.-P."/>
        </authorList>
    </citation>
    <scope>NUCLEOTIDE SEQUENCE [LARGE SCALE GENOMIC DNA]</scope>
    <source>
        <strain evidence="2 3">DSM 103495</strain>
    </source>
</reference>
<evidence type="ECO:0000256" key="1">
    <source>
        <dbReference type="SAM" id="MobiDB-lite"/>
    </source>
</evidence>
<organism evidence="2 3">
    <name type="scientific">Nocardia bhagyanarayanae</name>
    <dbReference type="NCBI Taxonomy" id="1215925"/>
    <lineage>
        <taxon>Bacteria</taxon>
        <taxon>Bacillati</taxon>
        <taxon>Actinomycetota</taxon>
        <taxon>Actinomycetes</taxon>
        <taxon>Mycobacteriales</taxon>
        <taxon>Nocardiaceae</taxon>
        <taxon>Nocardia</taxon>
    </lineage>
</organism>
<proteinExistence type="predicted"/>
<dbReference type="AlphaFoldDB" id="A0A543FFT8"/>